<dbReference type="EMBL" id="JBHSCX010000020">
    <property type="protein sequence ID" value="MFC4363462.1"/>
    <property type="molecule type" value="Genomic_DNA"/>
</dbReference>
<evidence type="ECO:0000259" key="5">
    <source>
        <dbReference type="PROSITE" id="PS50011"/>
    </source>
</evidence>
<evidence type="ECO:0000256" key="1">
    <source>
        <dbReference type="ARBA" id="ARBA00022679"/>
    </source>
</evidence>
<dbReference type="Pfam" id="PF00069">
    <property type="entry name" value="Pkinase"/>
    <property type="match status" value="1"/>
</dbReference>
<dbReference type="Proteomes" id="UP001595840">
    <property type="component" value="Unassembled WGS sequence"/>
</dbReference>
<evidence type="ECO:0000256" key="4">
    <source>
        <dbReference type="ARBA" id="ARBA00022840"/>
    </source>
</evidence>
<dbReference type="InterPro" id="IPR000719">
    <property type="entry name" value="Prot_kinase_dom"/>
</dbReference>
<feature type="domain" description="PPM-type phosphatase" evidence="6">
    <location>
        <begin position="8"/>
        <end position="243"/>
    </location>
</feature>
<dbReference type="Gene3D" id="1.10.510.10">
    <property type="entry name" value="Transferase(Phosphotransferase) domain 1"/>
    <property type="match status" value="1"/>
</dbReference>
<dbReference type="InterPro" id="IPR011009">
    <property type="entry name" value="Kinase-like_dom_sf"/>
</dbReference>
<dbReference type="InterPro" id="IPR036457">
    <property type="entry name" value="PPM-type-like_dom_sf"/>
</dbReference>
<dbReference type="Gene3D" id="3.60.40.10">
    <property type="entry name" value="PPM-type phosphatase domain"/>
    <property type="match status" value="1"/>
</dbReference>
<name>A0ABV8V9U6_9GAMM</name>
<feature type="domain" description="Protein kinase" evidence="5">
    <location>
        <begin position="276"/>
        <end position="539"/>
    </location>
</feature>
<evidence type="ECO:0000256" key="3">
    <source>
        <dbReference type="ARBA" id="ARBA00022777"/>
    </source>
</evidence>
<dbReference type="Pfam" id="PF13672">
    <property type="entry name" value="PP2C_2"/>
    <property type="match status" value="1"/>
</dbReference>
<keyword evidence="1" id="KW-0808">Transferase</keyword>
<dbReference type="PROSITE" id="PS50011">
    <property type="entry name" value="PROTEIN_KINASE_DOM"/>
    <property type="match status" value="1"/>
</dbReference>
<evidence type="ECO:0000259" key="6">
    <source>
        <dbReference type="PROSITE" id="PS51746"/>
    </source>
</evidence>
<dbReference type="InterPro" id="IPR001932">
    <property type="entry name" value="PPM-type_phosphatase-like_dom"/>
</dbReference>
<sequence length="577" mass="65227">MKNQLRVTIGQYSCAGKKSVNQDFYGALTPNQPQLTAKGIAVALADGISSSNVSQIASETAVKMFLQDYYSTPDAWSVRKSGQRVLEAVNSWLYAQTQQCEFRFNRDKGYICTFSGMVFKSHQVHIFHAGDSRIYRLAGKQLEQLSTDHRRIVSSEVSYLTHGLGIDKRLDFSYQCQPLNQGDMFLLATDGVYEWLTNDAIARGISEALTAQQDDLDSVAKALVEQALRAGSLDNLTLQIILVKQLPDPSLQELHAHANHLAPAPSLQPRMQFDGYKILREIYISSRSHVYLAEDLDTKEKVALKIPSAEMRNNEAYLEAFFMEEWIANRLNNAHVLKAVKPTRQRHYRYTVTEYLEGKTLAQWIIDNPKPSIGSVRAIVRQIAKGLQAFHRQEMVHQDLRPYNVMIDEVGVVKIIDFGATKVAGITEITGVDDGIVGTAQYTAPEYFLGLPGTSRSDIFSLGVITYQMLCGELPYGIGVSKARSLREQRRLSYRPMHRQDASLPEWLDYAISKAVHVNPQKRYQDVAEFVYELEHPNANFMRRAKPPLLERDPVLFWQGLSLLLLCLLLWQVSHAL</sequence>
<evidence type="ECO:0000313" key="8">
    <source>
        <dbReference type="Proteomes" id="UP001595840"/>
    </source>
</evidence>
<evidence type="ECO:0000313" key="7">
    <source>
        <dbReference type="EMBL" id="MFC4363462.1"/>
    </source>
</evidence>
<comment type="caution">
    <text evidence="7">The sequence shown here is derived from an EMBL/GenBank/DDBJ whole genome shotgun (WGS) entry which is preliminary data.</text>
</comment>
<reference evidence="8" key="1">
    <citation type="journal article" date="2019" name="Int. J. Syst. Evol. Microbiol.">
        <title>The Global Catalogue of Microorganisms (GCM) 10K type strain sequencing project: providing services to taxonomists for standard genome sequencing and annotation.</title>
        <authorList>
            <consortium name="The Broad Institute Genomics Platform"/>
            <consortium name="The Broad Institute Genome Sequencing Center for Infectious Disease"/>
            <person name="Wu L."/>
            <person name="Ma J."/>
        </authorList>
    </citation>
    <scope>NUCLEOTIDE SEQUENCE [LARGE SCALE GENOMIC DNA]</scope>
    <source>
        <strain evidence="8">CECT 8570</strain>
    </source>
</reference>
<organism evidence="7 8">
    <name type="scientific">Simiduia curdlanivorans</name>
    <dbReference type="NCBI Taxonomy" id="1492769"/>
    <lineage>
        <taxon>Bacteria</taxon>
        <taxon>Pseudomonadati</taxon>
        <taxon>Pseudomonadota</taxon>
        <taxon>Gammaproteobacteria</taxon>
        <taxon>Cellvibrionales</taxon>
        <taxon>Cellvibrionaceae</taxon>
        <taxon>Simiduia</taxon>
    </lineage>
</organism>
<proteinExistence type="predicted"/>
<keyword evidence="8" id="KW-1185">Reference proteome</keyword>
<dbReference type="SMART" id="SM00331">
    <property type="entry name" value="PP2C_SIG"/>
    <property type="match status" value="1"/>
</dbReference>
<dbReference type="CDD" id="cd00143">
    <property type="entry name" value="PP2Cc"/>
    <property type="match status" value="1"/>
</dbReference>
<dbReference type="CDD" id="cd14014">
    <property type="entry name" value="STKc_PknB_like"/>
    <property type="match status" value="1"/>
</dbReference>
<evidence type="ECO:0000256" key="2">
    <source>
        <dbReference type="ARBA" id="ARBA00022741"/>
    </source>
</evidence>
<dbReference type="SUPFAM" id="SSF81606">
    <property type="entry name" value="PP2C-like"/>
    <property type="match status" value="1"/>
</dbReference>
<dbReference type="PROSITE" id="PS51746">
    <property type="entry name" value="PPM_2"/>
    <property type="match status" value="1"/>
</dbReference>
<dbReference type="GO" id="GO:0016301">
    <property type="term" value="F:kinase activity"/>
    <property type="evidence" value="ECO:0007669"/>
    <property type="project" value="UniProtKB-KW"/>
</dbReference>
<dbReference type="PROSITE" id="PS00109">
    <property type="entry name" value="PROTEIN_KINASE_TYR"/>
    <property type="match status" value="1"/>
</dbReference>
<keyword evidence="4" id="KW-0067">ATP-binding</keyword>
<dbReference type="PANTHER" id="PTHR43289:SF6">
    <property type="entry name" value="SERINE_THREONINE-PROTEIN KINASE NEKL-3"/>
    <property type="match status" value="1"/>
</dbReference>
<dbReference type="SUPFAM" id="SSF56112">
    <property type="entry name" value="Protein kinase-like (PK-like)"/>
    <property type="match status" value="1"/>
</dbReference>
<keyword evidence="2" id="KW-0547">Nucleotide-binding</keyword>
<dbReference type="RefSeq" id="WP_290261290.1">
    <property type="nucleotide sequence ID" value="NZ_JAUFQG010000004.1"/>
</dbReference>
<protein>
    <submittedName>
        <fullName evidence="7">Protein kinase</fullName>
    </submittedName>
</protein>
<accession>A0ABV8V9U6</accession>
<dbReference type="SMART" id="SM00332">
    <property type="entry name" value="PP2Cc"/>
    <property type="match status" value="1"/>
</dbReference>
<keyword evidence="3 7" id="KW-0418">Kinase</keyword>
<dbReference type="InterPro" id="IPR008266">
    <property type="entry name" value="Tyr_kinase_AS"/>
</dbReference>
<dbReference type="PANTHER" id="PTHR43289">
    <property type="entry name" value="MITOGEN-ACTIVATED PROTEIN KINASE KINASE KINASE 20-RELATED"/>
    <property type="match status" value="1"/>
</dbReference>
<gene>
    <name evidence="7" type="ORF">ACFOX3_14200</name>
</gene>